<dbReference type="InterPro" id="IPR013087">
    <property type="entry name" value="Znf_C2H2_type"/>
</dbReference>
<organism evidence="9 10">
    <name type="scientific">Mya arenaria</name>
    <name type="common">Soft-shell clam</name>
    <dbReference type="NCBI Taxonomy" id="6604"/>
    <lineage>
        <taxon>Eukaryota</taxon>
        <taxon>Metazoa</taxon>
        <taxon>Spiralia</taxon>
        <taxon>Lophotrochozoa</taxon>
        <taxon>Mollusca</taxon>
        <taxon>Bivalvia</taxon>
        <taxon>Autobranchia</taxon>
        <taxon>Heteroconchia</taxon>
        <taxon>Euheterodonta</taxon>
        <taxon>Imparidentia</taxon>
        <taxon>Neoheterodontei</taxon>
        <taxon>Myida</taxon>
        <taxon>Myoidea</taxon>
        <taxon>Myidae</taxon>
        <taxon>Mya</taxon>
    </lineage>
</organism>
<keyword evidence="6" id="KW-0539">Nucleus</keyword>
<keyword evidence="2" id="KW-0479">Metal-binding</keyword>
<dbReference type="InterPro" id="IPR036236">
    <property type="entry name" value="Znf_C2H2_sf"/>
</dbReference>
<feature type="compositionally biased region" description="Pro residues" evidence="7">
    <location>
        <begin position="41"/>
        <end position="77"/>
    </location>
</feature>
<keyword evidence="5" id="KW-0862">Zinc</keyword>
<evidence type="ECO:0000256" key="7">
    <source>
        <dbReference type="SAM" id="MobiDB-lite"/>
    </source>
</evidence>
<sequence>MYSTRCQDCHRDFSRKDVMLRHRRNIHGEIIKSYPKGSKAHPPPPPPTSPPPPPPTSPPPPPPPSPPPPPPPSPMPQGAPHRAHSGSPDVYLGASKALQQPGDNTIVPNMAFQHLFTMMISGPTACGKTTFVKTLLQHHNTWMKPSVQRIVWLYMGWQPLYSIIQRIVLPRVEFVQGIPADLEDDDFFYPRINNLLILDDLFSEAGKDKRITDLFTEGSHHRSLSVISINQNLPPIGDDFGSSNVPRANGKVYESVYRSHKIPVLISLDLKPFTHEDQRLKCDIFLAEQDRTDQNVSHVTPEEGINVDRTPVPYHSSIGVQTDHIAETSDNKNTMAEKGQNCDDCGALFDTTHDVQRHVKSGWCPESREPPAKRPRTEEDSENEPKEDIEENDGFIHLWEIVQKQNKDKFNKVYDQYIDDGHNEEDSYEMASERTQ</sequence>
<evidence type="ECO:0000256" key="2">
    <source>
        <dbReference type="ARBA" id="ARBA00022723"/>
    </source>
</evidence>
<evidence type="ECO:0000256" key="5">
    <source>
        <dbReference type="ARBA" id="ARBA00022833"/>
    </source>
</evidence>
<evidence type="ECO:0000256" key="4">
    <source>
        <dbReference type="ARBA" id="ARBA00022771"/>
    </source>
</evidence>
<comment type="subcellular location">
    <subcellularLocation>
        <location evidence="1">Nucleus</location>
    </subcellularLocation>
</comment>
<dbReference type="PANTHER" id="PTHR40626">
    <property type="entry name" value="MIP31509P"/>
    <property type="match status" value="1"/>
</dbReference>
<evidence type="ECO:0000313" key="9">
    <source>
        <dbReference type="EMBL" id="WAR11149.1"/>
    </source>
</evidence>
<feature type="region of interest" description="Disordered" evidence="7">
    <location>
        <begin position="359"/>
        <end position="393"/>
    </location>
</feature>
<feature type="region of interest" description="Disordered" evidence="7">
    <location>
        <begin position="29"/>
        <end position="90"/>
    </location>
</feature>
<proteinExistence type="predicted"/>
<feature type="domain" description="C2H2-type" evidence="8">
    <location>
        <begin position="6"/>
        <end position="27"/>
    </location>
</feature>
<keyword evidence="3" id="KW-0677">Repeat</keyword>
<evidence type="ECO:0000313" key="10">
    <source>
        <dbReference type="Proteomes" id="UP001164746"/>
    </source>
</evidence>
<evidence type="ECO:0000256" key="3">
    <source>
        <dbReference type="ARBA" id="ARBA00022737"/>
    </source>
</evidence>
<gene>
    <name evidence="9" type="ORF">MAR_036225</name>
</gene>
<evidence type="ECO:0000259" key="8">
    <source>
        <dbReference type="PROSITE" id="PS00028"/>
    </source>
</evidence>
<reference evidence="9" key="1">
    <citation type="submission" date="2022-11" db="EMBL/GenBank/DDBJ databases">
        <title>Centuries of genome instability and evolution in soft-shell clam transmissible cancer (bioRxiv).</title>
        <authorList>
            <person name="Hart S.F.M."/>
            <person name="Yonemitsu M.A."/>
            <person name="Giersch R.M."/>
            <person name="Beal B.F."/>
            <person name="Arriagada G."/>
            <person name="Davis B.W."/>
            <person name="Ostrander E.A."/>
            <person name="Goff S.P."/>
            <person name="Metzger M.J."/>
        </authorList>
    </citation>
    <scope>NUCLEOTIDE SEQUENCE</scope>
    <source>
        <strain evidence="9">MELC-2E11</strain>
        <tissue evidence="9">Siphon/mantle</tissue>
    </source>
</reference>
<evidence type="ECO:0000256" key="1">
    <source>
        <dbReference type="ARBA" id="ARBA00004123"/>
    </source>
</evidence>
<dbReference type="PANTHER" id="PTHR40626:SF11">
    <property type="entry name" value="ZINC FINGER PROTEIN YPR022C"/>
    <property type="match status" value="1"/>
</dbReference>
<protein>
    <recommendedName>
        <fullName evidence="8">C2H2-type domain-containing protein</fullName>
    </recommendedName>
</protein>
<dbReference type="PROSITE" id="PS00028">
    <property type="entry name" value="ZINC_FINGER_C2H2_1"/>
    <property type="match status" value="1"/>
</dbReference>
<accession>A0ABY7ERW7</accession>
<feature type="compositionally biased region" description="Basic and acidic residues" evidence="7">
    <location>
        <begin position="366"/>
        <end position="386"/>
    </location>
</feature>
<dbReference type="InterPro" id="IPR051059">
    <property type="entry name" value="VerF-like"/>
</dbReference>
<dbReference type="EMBL" id="CP111018">
    <property type="protein sequence ID" value="WAR11149.1"/>
    <property type="molecule type" value="Genomic_DNA"/>
</dbReference>
<keyword evidence="10" id="KW-1185">Reference proteome</keyword>
<name>A0ABY7ERW7_MYAAR</name>
<dbReference type="Proteomes" id="UP001164746">
    <property type="component" value="Chromosome 7"/>
</dbReference>
<evidence type="ECO:0000256" key="6">
    <source>
        <dbReference type="ARBA" id="ARBA00023242"/>
    </source>
</evidence>
<dbReference type="SUPFAM" id="SSF57667">
    <property type="entry name" value="beta-beta-alpha zinc fingers"/>
    <property type="match status" value="1"/>
</dbReference>
<keyword evidence="4" id="KW-0863">Zinc-finger</keyword>